<keyword evidence="2 5" id="KW-0863">Zinc-finger</keyword>
<dbReference type="SMART" id="SM00980">
    <property type="entry name" value="THAP"/>
    <property type="match status" value="1"/>
</dbReference>
<dbReference type="PROSITE" id="PS50950">
    <property type="entry name" value="ZF_THAP"/>
    <property type="match status" value="1"/>
</dbReference>
<feature type="domain" description="THAP-type" evidence="6">
    <location>
        <begin position="1"/>
        <end position="92"/>
    </location>
</feature>
<keyword evidence="1" id="KW-0479">Metal-binding</keyword>
<name>A0ABD1F4N6_HYPHA</name>
<reference evidence="7 8" key="1">
    <citation type="submission" date="2024-05" db="EMBL/GenBank/DDBJ databases">
        <title>Genetic variation in Jamaican populations of the coffee berry borer (Hypothenemus hampei).</title>
        <authorList>
            <person name="Errbii M."/>
            <person name="Myrie A."/>
        </authorList>
    </citation>
    <scope>NUCLEOTIDE SEQUENCE [LARGE SCALE GENOMIC DNA]</scope>
    <source>
        <strain evidence="7">JA-Hopewell-2020-01-JO</strain>
        <tissue evidence="7">Whole body</tissue>
    </source>
</reference>
<accession>A0ABD1F4N6</accession>
<dbReference type="Proteomes" id="UP001566132">
    <property type="component" value="Unassembled WGS sequence"/>
</dbReference>
<evidence type="ECO:0000256" key="4">
    <source>
        <dbReference type="ARBA" id="ARBA00023125"/>
    </source>
</evidence>
<dbReference type="SMART" id="SM00692">
    <property type="entry name" value="DM3"/>
    <property type="match status" value="1"/>
</dbReference>
<dbReference type="EMBL" id="JBDJPC010000003">
    <property type="protein sequence ID" value="KAL1509992.1"/>
    <property type="molecule type" value="Genomic_DNA"/>
</dbReference>
<keyword evidence="4 5" id="KW-0238">DNA-binding</keyword>
<dbReference type="InterPro" id="IPR026516">
    <property type="entry name" value="THAP1/10"/>
</dbReference>
<dbReference type="InterPro" id="IPR006612">
    <property type="entry name" value="THAP_Znf"/>
</dbReference>
<dbReference type="Pfam" id="PF05485">
    <property type="entry name" value="THAP"/>
    <property type="match status" value="1"/>
</dbReference>
<evidence type="ECO:0000256" key="3">
    <source>
        <dbReference type="ARBA" id="ARBA00022833"/>
    </source>
</evidence>
<dbReference type="Gene3D" id="6.20.210.20">
    <property type="entry name" value="THAP domain"/>
    <property type="match status" value="1"/>
</dbReference>
<comment type="caution">
    <text evidence="7">The sequence shown here is derived from an EMBL/GenBank/DDBJ whole genome shotgun (WGS) entry which is preliminary data.</text>
</comment>
<dbReference type="SUPFAM" id="SSF57716">
    <property type="entry name" value="Glucocorticoid receptor-like (DNA-binding domain)"/>
    <property type="match status" value="1"/>
</dbReference>
<dbReference type="PANTHER" id="PTHR46600">
    <property type="entry name" value="THAP DOMAIN-CONTAINING"/>
    <property type="match status" value="1"/>
</dbReference>
<dbReference type="AlphaFoldDB" id="A0ABD1F4N6"/>
<evidence type="ECO:0000256" key="5">
    <source>
        <dbReference type="PROSITE-ProRule" id="PRU00309"/>
    </source>
</evidence>
<organism evidence="7 8">
    <name type="scientific">Hypothenemus hampei</name>
    <name type="common">Coffee berry borer</name>
    <dbReference type="NCBI Taxonomy" id="57062"/>
    <lineage>
        <taxon>Eukaryota</taxon>
        <taxon>Metazoa</taxon>
        <taxon>Ecdysozoa</taxon>
        <taxon>Arthropoda</taxon>
        <taxon>Hexapoda</taxon>
        <taxon>Insecta</taxon>
        <taxon>Pterygota</taxon>
        <taxon>Neoptera</taxon>
        <taxon>Endopterygota</taxon>
        <taxon>Coleoptera</taxon>
        <taxon>Polyphaga</taxon>
        <taxon>Cucujiformia</taxon>
        <taxon>Curculionidae</taxon>
        <taxon>Scolytinae</taxon>
        <taxon>Hypothenemus</taxon>
    </lineage>
</organism>
<evidence type="ECO:0000259" key="6">
    <source>
        <dbReference type="PROSITE" id="PS50950"/>
    </source>
</evidence>
<evidence type="ECO:0000313" key="8">
    <source>
        <dbReference type="Proteomes" id="UP001566132"/>
    </source>
</evidence>
<sequence length="120" mass="14065">MTGTICSVANCKSNHAKAKKDGEIIRFFTFPRSPLTRKQWVRLCHRKNNFNPLNKRICSKHFDSNQFEDLIHAKLTNSVCSKLKKTALPTLFLPNKTEKVNSERNKRYEVRQRKEIVSIF</sequence>
<proteinExistence type="predicted"/>
<evidence type="ECO:0000313" key="7">
    <source>
        <dbReference type="EMBL" id="KAL1509992.1"/>
    </source>
</evidence>
<keyword evidence="3" id="KW-0862">Zinc</keyword>
<evidence type="ECO:0000256" key="1">
    <source>
        <dbReference type="ARBA" id="ARBA00022723"/>
    </source>
</evidence>
<dbReference type="GO" id="GO:0008270">
    <property type="term" value="F:zinc ion binding"/>
    <property type="evidence" value="ECO:0007669"/>
    <property type="project" value="UniProtKB-KW"/>
</dbReference>
<dbReference type="GO" id="GO:0003677">
    <property type="term" value="F:DNA binding"/>
    <property type="evidence" value="ECO:0007669"/>
    <property type="project" value="UniProtKB-UniRule"/>
</dbReference>
<evidence type="ECO:0000256" key="2">
    <source>
        <dbReference type="ARBA" id="ARBA00022771"/>
    </source>
</evidence>
<keyword evidence="8" id="KW-1185">Reference proteome</keyword>
<protein>
    <recommendedName>
        <fullName evidence="6">THAP-type domain-containing protein</fullName>
    </recommendedName>
</protein>
<dbReference type="PANTHER" id="PTHR46600:SF11">
    <property type="entry name" value="THAP DOMAIN-CONTAINING PROTEIN 10"/>
    <property type="match status" value="1"/>
</dbReference>
<gene>
    <name evidence="7" type="ORF">ABEB36_004652</name>
</gene>
<dbReference type="InterPro" id="IPR038441">
    <property type="entry name" value="THAP_Znf_sf"/>
</dbReference>